<evidence type="ECO:0000256" key="1">
    <source>
        <dbReference type="ARBA" id="ARBA00004533"/>
    </source>
</evidence>
<keyword evidence="12" id="KW-1185">Reference proteome</keyword>
<dbReference type="RefSeq" id="WP_009600972.1">
    <property type="nucleotide sequence ID" value="NZ_AEIU01000068.1"/>
</dbReference>
<name>E3BIY5_9VIBR</name>
<accession>E3BIY5</accession>
<evidence type="ECO:0000256" key="9">
    <source>
        <dbReference type="ARBA" id="ARBA00023136"/>
    </source>
</evidence>
<protein>
    <recommendedName>
        <fullName evidence="3">Type II secretion system protein N</fullName>
    </recommendedName>
    <alternativeName>
        <fullName evidence="10">General secretion pathway protein N</fullName>
    </alternativeName>
</protein>
<keyword evidence="9" id="KW-0472">Membrane</keyword>
<comment type="subcellular location">
    <subcellularLocation>
        <location evidence="1">Cell inner membrane</location>
    </subcellularLocation>
</comment>
<dbReference type="AlphaFoldDB" id="E3BIY5"/>
<keyword evidence="5" id="KW-1003">Cell membrane</keyword>
<evidence type="ECO:0000256" key="7">
    <source>
        <dbReference type="ARBA" id="ARBA00022692"/>
    </source>
</evidence>
<dbReference type="GO" id="GO:0005886">
    <property type="term" value="C:plasma membrane"/>
    <property type="evidence" value="ECO:0007669"/>
    <property type="project" value="UniProtKB-SubCell"/>
</dbReference>
<comment type="similarity">
    <text evidence="2">Belongs to the GSP N family.</text>
</comment>
<dbReference type="eggNOG" id="ENOG5032RTB">
    <property type="taxonomic scope" value="Bacteria"/>
</dbReference>
<dbReference type="Pfam" id="PF01203">
    <property type="entry name" value="T2SSN"/>
    <property type="match status" value="1"/>
</dbReference>
<evidence type="ECO:0000256" key="2">
    <source>
        <dbReference type="ARBA" id="ARBA00007208"/>
    </source>
</evidence>
<reference evidence="11 12" key="1">
    <citation type="journal article" date="2012" name="Int. J. Syst. Evol. Microbiol.">
        <title>Vibrio caribbeanicus sp. nov., isolated from the marine sponge Scleritoderma cyanea.</title>
        <authorList>
            <person name="Hoffmann M."/>
            <person name="Monday S.R."/>
            <person name="Allard M.W."/>
            <person name="Strain E.A."/>
            <person name="Whittaker P."/>
            <person name="Naum M."/>
            <person name="McCarthy P.J."/>
            <person name="Lopez J.V."/>
            <person name="Fischer M."/>
            <person name="Brown E.W."/>
        </authorList>
    </citation>
    <scope>NUCLEOTIDE SEQUENCE [LARGE SCALE GENOMIC DNA]</scope>
    <source>
        <strain evidence="11 12">ATCC BAA-2122</strain>
    </source>
</reference>
<keyword evidence="6" id="KW-0997">Cell inner membrane</keyword>
<keyword evidence="4" id="KW-0813">Transport</keyword>
<evidence type="ECO:0000313" key="11">
    <source>
        <dbReference type="EMBL" id="EFP96911.1"/>
    </source>
</evidence>
<evidence type="ECO:0000256" key="3">
    <source>
        <dbReference type="ARBA" id="ARBA00021563"/>
    </source>
</evidence>
<evidence type="ECO:0000256" key="8">
    <source>
        <dbReference type="ARBA" id="ARBA00022927"/>
    </source>
</evidence>
<sequence length="254" mass="27773">MKKNIITGLGVFFVFVVSVIAHIPAPLVLQNMPLPQGMVLDGVEGTIWRGKIQRLSYDGQSLGNFDWQIRSVFLLLGKVEAQVRFGRGSDMAIRGKGTIGYSFRGPYAENFIASLPVGELMRYVPSVPVPVDIAGRIELNLNSFLYQSPYCESGKGSLVWNTESVGTPVGSLKLGPVIADLSCQSNDLNVAGEQQSDEVQSSFIASLNGDGSYTAEAWFKPAAKFPSELKQQLKWLPTQPDGDGKYQFTYQGRL</sequence>
<organism evidence="11 12">
    <name type="scientific">Vibrio caribbeanicus ATCC BAA-2122</name>
    <dbReference type="NCBI Taxonomy" id="796620"/>
    <lineage>
        <taxon>Bacteria</taxon>
        <taxon>Pseudomonadati</taxon>
        <taxon>Pseudomonadota</taxon>
        <taxon>Gammaproteobacteria</taxon>
        <taxon>Vibrionales</taxon>
        <taxon>Vibrionaceae</taxon>
        <taxon>Vibrio</taxon>
    </lineage>
</organism>
<dbReference type="Proteomes" id="UP000002943">
    <property type="component" value="Unassembled WGS sequence"/>
</dbReference>
<dbReference type="GO" id="GO:0015628">
    <property type="term" value="P:protein secretion by the type II secretion system"/>
    <property type="evidence" value="ECO:0007669"/>
    <property type="project" value="InterPro"/>
</dbReference>
<evidence type="ECO:0000256" key="4">
    <source>
        <dbReference type="ARBA" id="ARBA00022448"/>
    </source>
</evidence>
<dbReference type="InterPro" id="IPR022792">
    <property type="entry name" value="T2SS_protein-GspN"/>
</dbReference>
<keyword evidence="8" id="KW-0653">Protein transport</keyword>
<evidence type="ECO:0000256" key="5">
    <source>
        <dbReference type="ARBA" id="ARBA00022475"/>
    </source>
</evidence>
<proteinExistence type="inferred from homology"/>
<keyword evidence="7" id="KW-0812">Transmembrane</keyword>
<gene>
    <name evidence="11" type="ORF">VIBC2010_19875</name>
</gene>
<evidence type="ECO:0000256" key="10">
    <source>
        <dbReference type="ARBA" id="ARBA00030772"/>
    </source>
</evidence>
<dbReference type="STRING" id="796620.VIBC2010_19875"/>
<dbReference type="GO" id="GO:0015627">
    <property type="term" value="C:type II protein secretion system complex"/>
    <property type="evidence" value="ECO:0007669"/>
    <property type="project" value="InterPro"/>
</dbReference>
<evidence type="ECO:0000256" key="6">
    <source>
        <dbReference type="ARBA" id="ARBA00022519"/>
    </source>
</evidence>
<dbReference type="EMBL" id="AEIU01000068">
    <property type="protein sequence ID" value="EFP96911.1"/>
    <property type="molecule type" value="Genomic_DNA"/>
</dbReference>
<comment type="caution">
    <text evidence="11">The sequence shown here is derived from an EMBL/GenBank/DDBJ whole genome shotgun (WGS) entry which is preliminary data.</text>
</comment>
<dbReference type="OrthoDB" id="6118198at2"/>
<evidence type="ECO:0000313" key="12">
    <source>
        <dbReference type="Proteomes" id="UP000002943"/>
    </source>
</evidence>